<protein>
    <submittedName>
        <fullName evidence="1">Capsid protein</fullName>
    </submittedName>
</protein>
<evidence type="ECO:0000313" key="1">
    <source>
        <dbReference type="EMBL" id="QJQ37762.1"/>
    </source>
</evidence>
<accession>A0A6M4BCA4</accession>
<proteinExistence type="predicted"/>
<reference evidence="1" key="1">
    <citation type="journal article" date="2020" name="Virol. J.">
        <title>Viral metagenomics revealed diverse CRESS-DNA virus genomes in faeces of forest musk deer.</title>
        <authorList>
            <person name="Liu Q."/>
            <person name="Wang H."/>
            <person name="Ling Y."/>
            <person name="Yang S.X."/>
            <person name="Wang X.C."/>
            <person name="Zhou R."/>
            <person name="Xiao Y.Q."/>
            <person name="Chen X."/>
            <person name="Yang J."/>
            <person name="Fu W.G."/>
            <person name="Zhang W."/>
            <person name="Qi G.L."/>
        </authorList>
    </citation>
    <scope>NUCLEOTIDE SEQUENCE</scope>
    <source>
        <strain evidence="1">UJSL006</strain>
    </source>
</reference>
<name>A0A6M4BCA4_9VIRU</name>
<organism evidence="1">
    <name type="scientific">Cressdnaviricota sp</name>
    <dbReference type="NCBI Taxonomy" id="2748378"/>
    <lineage>
        <taxon>Viruses</taxon>
        <taxon>Monodnaviria</taxon>
        <taxon>Shotokuvirae</taxon>
        <taxon>Cressdnaviricota</taxon>
    </lineage>
</organism>
<sequence>MARFRRYFKSLGRRYYKKSRRWRNFSRYNYNNVKIDCNFHVQYPNASGYPQIYFNSDSGGSAVYFSLGTLLNDHSDWATYKPLYQLYRLRGLKFEATPMSCNAGQEGITQSSGVYLGWCITNVGEPNQTEWLTTTDRAFVLNPLQKTTKYWSTFGMQDDWKTSTTSLGGNIAVHSSETSTLETAPIWHVKVTFYLSCKMANK</sequence>
<dbReference type="EMBL" id="MN621480">
    <property type="protein sequence ID" value="QJQ37762.1"/>
    <property type="molecule type" value="Genomic_DNA"/>
</dbReference>